<keyword evidence="3" id="KW-1185">Reference proteome</keyword>
<proteinExistence type="predicted"/>
<dbReference type="EMBL" id="RCBY01000217">
    <property type="protein sequence ID" value="RQH28181.1"/>
    <property type="molecule type" value="Genomic_DNA"/>
</dbReference>
<keyword evidence="2" id="KW-0489">Methyltransferase</keyword>
<dbReference type="Proteomes" id="UP000269154">
    <property type="component" value="Unassembled WGS sequence"/>
</dbReference>
<gene>
    <name evidence="2" type="ORF">D5R40_25970</name>
</gene>
<name>A0A3N6R5N0_9CYAN</name>
<dbReference type="CDD" id="cd02440">
    <property type="entry name" value="AdoMet_MTases"/>
    <property type="match status" value="1"/>
</dbReference>
<sequence length="244" mass="28035">MKKILKQQINQYTGITKYYDLLMTAGYYDYDTQTDALAEILKSSDSVLELGVGTGLVAEKLIKKLPEIDFLGIDFTESMLVKARQRLGENVALHHKNVLTMDLERKFDAAFSNGGIWYFIDDGQTEYTFCSHLPKVENIIKSFQNVANHLNDAGYLIFSVQGVHKDYEETLSNGITYSQKILPIPHDKFDKHYIFSQDQVVLAKQTCTYQLLPETMAQLLLDECGFKFQNITSCKQYHVYQKIR</sequence>
<dbReference type="Gene3D" id="3.40.50.150">
    <property type="entry name" value="Vaccinia Virus protein VP39"/>
    <property type="match status" value="1"/>
</dbReference>
<feature type="domain" description="Methyltransferase" evidence="1">
    <location>
        <begin position="47"/>
        <end position="123"/>
    </location>
</feature>
<dbReference type="InterPro" id="IPR041698">
    <property type="entry name" value="Methyltransf_25"/>
</dbReference>
<dbReference type="Pfam" id="PF13649">
    <property type="entry name" value="Methyltransf_25"/>
    <property type="match status" value="1"/>
</dbReference>
<keyword evidence="2" id="KW-0808">Transferase</keyword>
<dbReference type="AlphaFoldDB" id="A0A3N6R5N0"/>
<dbReference type="GO" id="GO:0008168">
    <property type="term" value="F:methyltransferase activity"/>
    <property type="evidence" value="ECO:0007669"/>
    <property type="project" value="UniProtKB-KW"/>
</dbReference>
<reference evidence="2 3" key="1">
    <citation type="journal article" date="2018" name="ACS Chem. Biol.">
        <title>Ketoreductase domain dysfunction expands chemodiversity: malyngamide biosynthesis in the cyanobacterium Okeania hirsuta.</title>
        <authorList>
            <person name="Moss N.A."/>
            <person name="Leao T."/>
            <person name="Rankin M."/>
            <person name="McCullough T.M."/>
            <person name="Qu P."/>
            <person name="Korobeynikov A."/>
            <person name="Smith J.L."/>
            <person name="Gerwick L."/>
            <person name="Gerwick W.H."/>
        </authorList>
    </citation>
    <scope>NUCLEOTIDE SEQUENCE [LARGE SCALE GENOMIC DNA]</scope>
    <source>
        <strain evidence="2 3">PAB10Feb10-1</strain>
    </source>
</reference>
<organism evidence="2 3">
    <name type="scientific">Okeania hirsuta</name>
    <dbReference type="NCBI Taxonomy" id="1458930"/>
    <lineage>
        <taxon>Bacteria</taxon>
        <taxon>Bacillati</taxon>
        <taxon>Cyanobacteriota</taxon>
        <taxon>Cyanophyceae</taxon>
        <taxon>Oscillatoriophycideae</taxon>
        <taxon>Oscillatoriales</taxon>
        <taxon>Microcoleaceae</taxon>
        <taxon>Okeania</taxon>
    </lineage>
</organism>
<dbReference type="InterPro" id="IPR029063">
    <property type="entry name" value="SAM-dependent_MTases_sf"/>
</dbReference>
<dbReference type="RefSeq" id="WP_124142749.1">
    <property type="nucleotide sequence ID" value="NZ_CAWOKI010000024.1"/>
</dbReference>
<dbReference type="GO" id="GO:0032259">
    <property type="term" value="P:methylation"/>
    <property type="evidence" value="ECO:0007669"/>
    <property type="project" value="UniProtKB-KW"/>
</dbReference>
<evidence type="ECO:0000259" key="1">
    <source>
        <dbReference type="Pfam" id="PF13649"/>
    </source>
</evidence>
<accession>A0A3N6R5N0</accession>
<comment type="caution">
    <text evidence="2">The sequence shown here is derived from an EMBL/GenBank/DDBJ whole genome shotgun (WGS) entry which is preliminary data.</text>
</comment>
<evidence type="ECO:0000313" key="2">
    <source>
        <dbReference type="EMBL" id="RQH28181.1"/>
    </source>
</evidence>
<dbReference type="OrthoDB" id="9811589at2"/>
<dbReference type="SUPFAM" id="SSF53335">
    <property type="entry name" value="S-adenosyl-L-methionine-dependent methyltransferases"/>
    <property type="match status" value="1"/>
</dbReference>
<protein>
    <submittedName>
        <fullName evidence="2">Class I SAM-dependent methyltransferase</fullName>
    </submittedName>
</protein>
<evidence type="ECO:0000313" key="3">
    <source>
        <dbReference type="Proteomes" id="UP000269154"/>
    </source>
</evidence>